<protein>
    <submittedName>
        <fullName evidence="6">TlpA family protein disulfide reductase</fullName>
    </submittedName>
</protein>
<gene>
    <name evidence="6" type="ORF">FUA26_05645</name>
</gene>
<dbReference type="OrthoDB" id="743079at2"/>
<dbReference type="Proteomes" id="UP000321790">
    <property type="component" value="Unassembled WGS sequence"/>
</dbReference>
<comment type="caution">
    <text evidence="6">The sequence shown here is derived from an EMBL/GenBank/DDBJ whole genome shotgun (WGS) entry which is preliminary data.</text>
</comment>
<dbReference type="InterPro" id="IPR036249">
    <property type="entry name" value="Thioredoxin-like_sf"/>
</dbReference>
<dbReference type="SUPFAM" id="SSF52833">
    <property type="entry name" value="Thioredoxin-like"/>
    <property type="match status" value="1"/>
</dbReference>
<evidence type="ECO:0000256" key="1">
    <source>
        <dbReference type="ARBA" id="ARBA00004196"/>
    </source>
</evidence>
<dbReference type="PROSITE" id="PS51257">
    <property type="entry name" value="PROKAR_LIPOPROTEIN"/>
    <property type="match status" value="1"/>
</dbReference>
<proteinExistence type="predicted"/>
<dbReference type="InterPro" id="IPR050553">
    <property type="entry name" value="Thioredoxin_ResA/DsbE_sf"/>
</dbReference>
<keyword evidence="4" id="KW-0676">Redox-active center</keyword>
<feature type="domain" description="Thioredoxin" evidence="5">
    <location>
        <begin position="192"/>
        <end position="349"/>
    </location>
</feature>
<dbReference type="Pfam" id="PF08534">
    <property type="entry name" value="Redoxin"/>
    <property type="match status" value="1"/>
</dbReference>
<dbReference type="CDD" id="cd02966">
    <property type="entry name" value="TlpA_like_family"/>
    <property type="match status" value="1"/>
</dbReference>
<reference evidence="7" key="1">
    <citation type="submission" date="2019-08" db="EMBL/GenBank/DDBJ databases">
        <title>Seonamhaeicola sediminis sp. nov., isolated from marine sediment.</title>
        <authorList>
            <person name="Cao W.R."/>
        </authorList>
    </citation>
    <scope>NUCLEOTIDE SEQUENCE [LARGE SCALE GENOMIC DNA]</scope>
    <source>
        <strain evidence="7">Gy8</strain>
    </source>
</reference>
<dbReference type="Gene3D" id="3.40.30.10">
    <property type="entry name" value="Glutaredoxin"/>
    <property type="match status" value="1"/>
</dbReference>
<dbReference type="InterPro" id="IPR013740">
    <property type="entry name" value="Redoxin"/>
</dbReference>
<sequence>MKKILLITLAVFAFACKQEPKDYATLSGKITNKNSDSLLIRSRNFTKTIHVNPDGTFKDTLKVEAGVYNMFDGKESTYLFLKNGVDIKMTLNTDEFDESISFSGEGAETSSYLAKKALLQETALTADLLDLEEDAFKTKVSEVQKQFAELLENSKGLDSTIQANEALNLSKMEEGLLTAYKQQKAMASQYDDLIGKPSPNFTNYENAKGGTTSLSDLKGKYLYIDIWATWCGPCTREIPFLKEVEAKYHDKNIEFVSISVDEGRGYKGDTPEARLAAAKDGWKKMIADKNMGGVQLLADNAWRSEFVQGYKIMGIPRFIIIDPDGNVVDADAPRPSSPKLIELFNELNI</sequence>
<keyword evidence="2" id="KW-0201">Cytochrome c-type biogenesis</keyword>
<evidence type="ECO:0000259" key="5">
    <source>
        <dbReference type="PROSITE" id="PS51352"/>
    </source>
</evidence>
<dbReference type="GO" id="GO:0016491">
    <property type="term" value="F:oxidoreductase activity"/>
    <property type="evidence" value="ECO:0007669"/>
    <property type="project" value="InterPro"/>
</dbReference>
<dbReference type="PROSITE" id="PS51352">
    <property type="entry name" value="THIOREDOXIN_2"/>
    <property type="match status" value="1"/>
</dbReference>
<dbReference type="PANTHER" id="PTHR42852:SF6">
    <property type="entry name" value="THIOL:DISULFIDE INTERCHANGE PROTEIN DSBE"/>
    <property type="match status" value="1"/>
</dbReference>
<accession>A0A5C7AT35</accession>
<dbReference type="InterPro" id="IPR013766">
    <property type="entry name" value="Thioredoxin_domain"/>
</dbReference>
<evidence type="ECO:0000313" key="6">
    <source>
        <dbReference type="EMBL" id="TXE11551.1"/>
    </source>
</evidence>
<organism evidence="6 7">
    <name type="scientific">Seonamhaeicola algicola</name>
    <dbReference type="NCBI Taxonomy" id="1719036"/>
    <lineage>
        <taxon>Bacteria</taxon>
        <taxon>Pseudomonadati</taxon>
        <taxon>Bacteroidota</taxon>
        <taxon>Flavobacteriia</taxon>
        <taxon>Flavobacteriales</taxon>
        <taxon>Flavobacteriaceae</taxon>
    </lineage>
</organism>
<dbReference type="RefSeq" id="WP_147132804.1">
    <property type="nucleotide sequence ID" value="NZ_VOSC01000019.1"/>
</dbReference>
<keyword evidence="7" id="KW-1185">Reference proteome</keyword>
<dbReference type="AlphaFoldDB" id="A0A5C7AT35"/>
<keyword evidence="3" id="KW-1015">Disulfide bond</keyword>
<name>A0A5C7AT35_9FLAO</name>
<dbReference type="GO" id="GO:0030313">
    <property type="term" value="C:cell envelope"/>
    <property type="evidence" value="ECO:0007669"/>
    <property type="project" value="UniProtKB-SubCell"/>
</dbReference>
<dbReference type="PANTHER" id="PTHR42852">
    <property type="entry name" value="THIOL:DISULFIDE INTERCHANGE PROTEIN DSBE"/>
    <property type="match status" value="1"/>
</dbReference>
<evidence type="ECO:0000313" key="7">
    <source>
        <dbReference type="Proteomes" id="UP000321790"/>
    </source>
</evidence>
<dbReference type="GO" id="GO:0017004">
    <property type="term" value="P:cytochrome complex assembly"/>
    <property type="evidence" value="ECO:0007669"/>
    <property type="project" value="UniProtKB-KW"/>
</dbReference>
<comment type="subcellular location">
    <subcellularLocation>
        <location evidence="1">Cell envelope</location>
    </subcellularLocation>
</comment>
<dbReference type="EMBL" id="VOSC01000019">
    <property type="protein sequence ID" value="TXE11551.1"/>
    <property type="molecule type" value="Genomic_DNA"/>
</dbReference>
<evidence type="ECO:0000256" key="2">
    <source>
        <dbReference type="ARBA" id="ARBA00022748"/>
    </source>
</evidence>
<evidence type="ECO:0000256" key="3">
    <source>
        <dbReference type="ARBA" id="ARBA00023157"/>
    </source>
</evidence>
<evidence type="ECO:0000256" key="4">
    <source>
        <dbReference type="ARBA" id="ARBA00023284"/>
    </source>
</evidence>